<evidence type="ECO:0000256" key="1">
    <source>
        <dbReference type="SAM" id="MobiDB-lite"/>
    </source>
</evidence>
<feature type="region of interest" description="Disordered" evidence="1">
    <location>
        <begin position="75"/>
        <end position="109"/>
    </location>
</feature>
<dbReference type="AlphaFoldDB" id="A0A3L6S2V3"/>
<sequence>MAVLGAEGATPAEQASVMASLRQATRENKEVRKQLCTPVSMSTPRRRCLTCHWSPRTRSESCGLGRCCRYLPHGGPHARLVQQPGGRGEEHRGDVERRRTEQSEKEKRG</sequence>
<dbReference type="Proteomes" id="UP000275267">
    <property type="component" value="Unassembled WGS sequence"/>
</dbReference>
<name>A0A3L6S2V3_PANMI</name>
<proteinExistence type="predicted"/>
<gene>
    <name evidence="2" type="ORF">C2845_PM09G08800</name>
</gene>
<keyword evidence="3" id="KW-1185">Reference proteome</keyword>
<evidence type="ECO:0000313" key="2">
    <source>
        <dbReference type="EMBL" id="RLN13514.1"/>
    </source>
</evidence>
<protein>
    <submittedName>
        <fullName evidence="2">Uncharacterized protein</fullName>
    </submittedName>
</protein>
<evidence type="ECO:0000313" key="3">
    <source>
        <dbReference type="Proteomes" id="UP000275267"/>
    </source>
</evidence>
<feature type="compositionally biased region" description="Basic and acidic residues" evidence="1">
    <location>
        <begin position="87"/>
        <end position="109"/>
    </location>
</feature>
<reference evidence="3" key="1">
    <citation type="journal article" date="2019" name="Nat. Commun.">
        <title>The genome of broomcorn millet.</title>
        <authorList>
            <person name="Zou C."/>
            <person name="Miki D."/>
            <person name="Li D."/>
            <person name="Tang Q."/>
            <person name="Xiao L."/>
            <person name="Rajput S."/>
            <person name="Deng P."/>
            <person name="Jia W."/>
            <person name="Huang R."/>
            <person name="Zhang M."/>
            <person name="Sun Y."/>
            <person name="Hu J."/>
            <person name="Fu X."/>
            <person name="Schnable P.S."/>
            <person name="Li F."/>
            <person name="Zhang H."/>
            <person name="Feng B."/>
            <person name="Zhu X."/>
            <person name="Liu R."/>
            <person name="Schnable J.C."/>
            <person name="Zhu J.-K."/>
            <person name="Zhang H."/>
        </authorList>
    </citation>
    <scope>NUCLEOTIDE SEQUENCE [LARGE SCALE GENOMIC DNA]</scope>
</reference>
<comment type="caution">
    <text evidence="2">The sequence shown here is derived from an EMBL/GenBank/DDBJ whole genome shotgun (WGS) entry which is preliminary data.</text>
</comment>
<dbReference type="EMBL" id="PQIB02000006">
    <property type="protein sequence ID" value="RLN13514.1"/>
    <property type="molecule type" value="Genomic_DNA"/>
</dbReference>
<organism evidence="2 3">
    <name type="scientific">Panicum miliaceum</name>
    <name type="common">Proso millet</name>
    <name type="synonym">Broomcorn millet</name>
    <dbReference type="NCBI Taxonomy" id="4540"/>
    <lineage>
        <taxon>Eukaryota</taxon>
        <taxon>Viridiplantae</taxon>
        <taxon>Streptophyta</taxon>
        <taxon>Embryophyta</taxon>
        <taxon>Tracheophyta</taxon>
        <taxon>Spermatophyta</taxon>
        <taxon>Magnoliopsida</taxon>
        <taxon>Liliopsida</taxon>
        <taxon>Poales</taxon>
        <taxon>Poaceae</taxon>
        <taxon>PACMAD clade</taxon>
        <taxon>Panicoideae</taxon>
        <taxon>Panicodae</taxon>
        <taxon>Paniceae</taxon>
        <taxon>Panicinae</taxon>
        <taxon>Panicum</taxon>
        <taxon>Panicum sect. Panicum</taxon>
    </lineage>
</organism>
<accession>A0A3L6S2V3</accession>